<name>A0A7N0R8A2_KALFE</name>
<keyword evidence="2 3" id="KW-0808">Transferase</keyword>
<evidence type="ECO:0000256" key="1">
    <source>
        <dbReference type="ARBA" id="ARBA00009995"/>
    </source>
</evidence>
<dbReference type="InterPro" id="IPR002213">
    <property type="entry name" value="UDP_glucos_trans"/>
</dbReference>
<dbReference type="PANTHER" id="PTHR48047:SF8">
    <property type="entry name" value="FLAVONOL 3-O-GLUCOSYLTRANSFERASE UGT89B1"/>
    <property type="match status" value="1"/>
</dbReference>
<dbReference type="AlphaFoldDB" id="A0A7N0R8A2"/>
<dbReference type="GO" id="GO:0035251">
    <property type="term" value="F:UDP-glucosyltransferase activity"/>
    <property type="evidence" value="ECO:0007669"/>
    <property type="project" value="TreeGrafter"/>
</dbReference>
<evidence type="ECO:0000313" key="6">
    <source>
        <dbReference type="Proteomes" id="UP000594263"/>
    </source>
</evidence>
<accession>A0A7N0R8A2</accession>
<sequence length="472" mass="51368">MAIFPCRGDHILIIPYPAQGHMLPLLDLTHQLCSLLNQTTTITILTTPKNLPTHTPLLRLHPSIQTLTLPFPPHPSIPAGVENAKDLPPGTPPSSMIHALGGLYQPLLSWFHSHPSPPSAILSDFFLGWTHRLADQVGTRRIVFSPSGALAISILYSLWRDMPVPSDDLSAELSFDNIPKSPKYPWWQISSIYRCYSHSGSDPVSEFIKDGFKANLESWGLVINTFDDVEGVYLDYLRKKLLGHDRVWAVGPLILGRAESSGPGLDDDVARFLDASDADSVVYVAFGSQTTLKNDQMAALAAGLEKSRVRFIWSVKVPADGHVDDGYGAVPEEFETRTAGRGIVVRGWAPQAAILSHRAVGAFLTHCGWNSVLESIAAGVPMLTWPMGADQFVDAGLVVDELKVGVRVCEGRTSVPDSDELSRVLSESVSGESASGLRQRASKLKEKAREAVKDGGSSARGLKDIVKRVFEN</sequence>
<evidence type="ECO:0000256" key="4">
    <source>
        <dbReference type="RuleBase" id="RU362057"/>
    </source>
</evidence>
<dbReference type="PANTHER" id="PTHR48047">
    <property type="entry name" value="GLYCOSYLTRANSFERASE"/>
    <property type="match status" value="1"/>
</dbReference>
<keyword evidence="6" id="KW-1185">Reference proteome</keyword>
<dbReference type="Gramene" id="Kaladp0001s0088.1.v1.1">
    <property type="protein sequence ID" value="Kaladp0001s0088.1.v1.1.CDS.1"/>
    <property type="gene ID" value="Kaladp0001s0088.v1.1"/>
</dbReference>
<dbReference type="CDD" id="cd03784">
    <property type="entry name" value="GT1_Gtf-like"/>
    <property type="match status" value="1"/>
</dbReference>
<comment type="similarity">
    <text evidence="1 3">Belongs to the UDP-glycosyltransferase family.</text>
</comment>
<evidence type="ECO:0000256" key="2">
    <source>
        <dbReference type="ARBA" id="ARBA00022679"/>
    </source>
</evidence>
<dbReference type="Gene3D" id="3.40.50.2000">
    <property type="entry name" value="Glycogen Phosphorylase B"/>
    <property type="match status" value="2"/>
</dbReference>
<dbReference type="OMA" id="DYLACVG"/>
<evidence type="ECO:0000256" key="3">
    <source>
        <dbReference type="RuleBase" id="RU003718"/>
    </source>
</evidence>
<organism evidence="5 6">
    <name type="scientific">Kalanchoe fedtschenkoi</name>
    <name type="common">Lavender scallops</name>
    <name type="synonym">South American air plant</name>
    <dbReference type="NCBI Taxonomy" id="63787"/>
    <lineage>
        <taxon>Eukaryota</taxon>
        <taxon>Viridiplantae</taxon>
        <taxon>Streptophyta</taxon>
        <taxon>Embryophyta</taxon>
        <taxon>Tracheophyta</taxon>
        <taxon>Spermatophyta</taxon>
        <taxon>Magnoliopsida</taxon>
        <taxon>eudicotyledons</taxon>
        <taxon>Gunneridae</taxon>
        <taxon>Pentapetalae</taxon>
        <taxon>Saxifragales</taxon>
        <taxon>Crassulaceae</taxon>
        <taxon>Kalanchoe</taxon>
    </lineage>
</organism>
<keyword evidence="3" id="KW-0328">Glycosyltransferase</keyword>
<protein>
    <recommendedName>
        <fullName evidence="4">Glycosyltransferase</fullName>
        <ecNumber evidence="4">2.4.1.-</ecNumber>
    </recommendedName>
</protein>
<evidence type="ECO:0000313" key="5">
    <source>
        <dbReference type="EnsemblPlants" id="Kaladp0001s0088.1.v1.1.CDS.1"/>
    </source>
</evidence>
<proteinExistence type="inferred from homology"/>
<dbReference type="Pfam" id="PF00201">
    <property type="entry name" value="UDPGT"/>
    <property type="match status" value="1"/>
</dbReference>
<dbReference type="PROSITE" id="PS00375">
    <property type="entry name" value="UDPGT"/>
    <property type="match status" value="1"/>
</dbReference>
<dbReference type="Proteomes" id="UP000594263">
    <property type="component" value="Unplaced"/>
</dbReference>
<dbReference type="SUPFAM" id="SSF53756">
    <property type="entry name" value="UDP-Glycosyltransferase/glycogen phosphorylase"/>
    <property type="match status" value="1"/>
</dbReference>
<dbReference type="FunFam" id="3.40.50.2000:FF:000064">
    <property type="entry name" value="Glycosyltransferase"/>
    <property type="match status" value="1"/>
</dbReference>
<dbReference type="InterPro" id="IPR035595">
    <property type="entry name" value="UDP_glycos_trans_CS"/>
</dbReference>
<dbReference type="EC" id="2.4.1.-" evidence="4"/>
<dbReference type="EnsemblPlants" id="Kaladp0001s0088.1.v1.1">
    <property type="protein sequence ID" value="Kaladp0001s0088.1.v1.1.CDS.1"/>
    <property type="gene ID" value="Kaladp0001s0088.v1.1"/>
</dbReference>
<reference evidence="5" key="1">
    <citation type="submission" date="2021-01" db="UniProtKB">
        <authorList>
            <consortium name="EnsemblPlants"/>
        </authorList>
    </citation>
    <scope>IDENTIFICATION</scope>
</reference>